<dbReference type="AlphaFoldDB" id="W9S6Q1"/>
<dbReference type="EMBL" id="KE346191">
    <property type="protein sequence ID" value="EXC29337.1"/>
    <property type="molecule type" value="Genomic_DNA"/>
</dbReference>
<reference evidence="2" key="1">
    <citation type="submission" date="2013-01" db="EMBL/GenBank/DDBJ databases">
        <title>Draft Genome Sequence of a Mulberry Tree, Morus notabilis C.K. Schneid.</title>
        <authorList>
            <person name="He N."/>
            <person name="Zhao S."/>
        </authorList>
    </citation>
    <scope>NUCLEOTIDE SEQUENCE</scope>
</reference>
<accession>W9S6Q1</accession>
<organism evidence="1 2">
    <name type="scientific">Morus notabilis</name>
    <dbReference type="NCBI Taxonomy" id="981085"/>
    <lineage>
        <taxon>Eukaryota</taxon>
        <taxon>Viridiplantae</taxon>
        <taxon>Streptophyta</taxon>
        <taxon>Embryophyta</taxon>
        <taxon>Tracheophyta</taxon>
        <taxon>Spermatophyta</taxon>
        <taxon>Magnoliopsida</taxon>
        <taxon>eudicotyledons</taxon>
        <taxon>Gunneridae</taxon>
        <taxon>Pentapetalae</taxon>
        <taxon>rosids</taxon>
        <taxon>fabids</taxon>
        <taxon>Rosales</taxon>
        <taxon>Moraceae</taxon>
        <taxon>Moreae</taxon>
        <taxon>Morus</taxon>
    </lineage>
</organism>
<dbReference type="eggNOG" id="ENOG502QVK6">
    <property type="taxonomic scope" value="Eukaryota"/>
</dbReference>
<gene>
    <name evidence="1" type="ORF">L484_021645</name>
</gene>
<proteinExistence type="predicted"/>
<dbReference type="STRING" id="981085.W9S6Q1"/>
<evidence type="ECO:0000313" key="2">
    <source>
        <dbReference type="Proteomes" id="UP000030645"/>
    </source>
</evidence>
<name>W9S6Q1_9ROSA</name>
<keyword evidence="2" id="KW-1185">Reference proteome</keyword>
<dbReference type="Proteomes" id="UP000030645">
    <property type="component" value="Unassembled WGS sequence"/>
</dbReference>
<dbReference type="PANTHER" id="PTHR33973">
    <property type="entry name" value="OS07G0153300 PROTEIN"/>
    <property type="match status" value="1"/>
</dbReference>
<dbReference type="InterPro" id="IPR010775">
    <property type="entry name" value="DUF1365"/>
</dbReference>
<dbReference type="PANTHER" id="PTHR33973:SF4">
    <property type="entry name" value="OS07G0153300 PROTEIN"/>
    <property type="match status" value="1"/>
</dbReference>
<protein>
    <submittedName>
        <fullName evidence="1">Uncharacterized protein</fullName>
    </submittedName>
</protein>
<evidence type="ECO:0000313" key="1">
    <source>
        <dbReference type="EMBL" id="EXC29337.1"/>
    </source>
</evidence>
<dbReference type="Pfam" id="PF07103">
    <property type="entry name" value="DUF1365"/>
    <property type="match status" value="2"/>
</dbReference>
<sequence length="173" mass="19272">MEILYLLCSILSTFLSSLILSVLLPFRFLLRRCGLSPAAATDSLSLYEGTVWHERRRPVHHAFRYSVRYALIGLDGACSPLPSHLSADEARRFAGSTGPVLLLTIPESVGYEQNPLSLYYCYDVEDSSKNLNKCIAESVTFCQHLLSTLVSAVPRPRPHLFLAIVTMEKNGAR</sequence>